<dbReference type="Proteomes" id="UP000193689">
    <property type="component" value="Unassembled WGS sequence"/>
</dbReference>
<feature type="transmembrane region" description="Helical" evidence="1">
    <location>
        <begin position="93"/>
        <end position="112"/>
    </location>
</feature>
<sequence length="194" mass="21276">MWVFLFLLAAQTAGLVGMPETSMMVEVWSSLVLLRITALIEPETLDASQKASRAVVRAQILEPEQDWVAAMKWRLCRQVRNARGSLAMPRNRSVAVTLVVFALLNIVGQGLGQTFLQHFSKPFHRTRAEAGYWLALRGALVVLVMGVMLSCLSKVVSSPTVRITAYRKDSILARGSATCIFISTSSPLARTSAV</sequence>
<organism evidence="3 4">
    <name type="scientific">Pseudomassariella vexata</name>
    <dbReference type="NCBI Taxonomy" id="1141098"/>
    <lineage>
        <taxon>Eukaryota</taxon>
        <taxon>Fungi</taxon>
        <taxon>Dikarya</taxon>
        <taxon>Ascomycota</taxon>
        <taxon>Pezizomycotina</taxon>
        <taxon>Sordariomycetes</taxon>
        <taxon>Xylariomycetidae</taxon>
        <taxon>Amphisphaeriales</taxon>
        <taxon>Pseudomassariaceae</taxon>
        <taxon>Pseudomassariella</taxon>
    </lineage>
</organism>
<name>A0A1Y2DP99_9PEZI</name>
<dbReference type="EMBL" id="MCFJ01000011">
    <property type="protein sequence ID" value="ORY60999.1"/>
    <property type="molecule type" value="Genomic_DNA"/>
</dbReference>
<accession>A0A1Y2DP99</accession>
<comment type="caution">
    <text evidence="3">The sequence shown here is derived from an EMBL/GenBank/DDBJ whole genome shotgun (WGS) entry which is preliminary data.</text>
</comment>
<feature type="transmembrane region" description="Helical" evidence="1">
    <location>
        <begin position="132"/>
        <end position="152"/>
    </location>
</feature>
<dbReference type="InParanoid" id="A0A1Y2DP99"/>
<proteinExistence type="predicted"/>
<evidence type="ECO:0000256" key="1">
    <source>
        <dbReference type="SAM" id="Phobius"/>
    </source>
</evidence>
<keyword evidence="4" id="KW-1185">Reference proteome</keyword>
<gene>
    <name evidence="3" type="ORF">BCR38DRAFT_412096</name>
</gene>
<reference evidence="3 4" key="1">
    <citation type="submission" date="2016-07" db="EMBL/GenBank/DDBJ databases">
        <title>Pervasive Adenine N6-methylation of Active Genes in Fungi.</title>
        <authorList>
            <consortium name="DOE Joint Genome Institute"/>
            <person name="Mondo S.J."/>
            <person name="Dannebaum R.O."/>
            <person name="Kuo R.C."/>
            <person name="Labutti K."/>
            <person name="Haridas S."/>
            <person name="Kuo A."/>
            <person name="Salamov A."/>
            <person name="Ahrendt S.R."/>
            <person name="Lipzen A."/>
            <person name="Sullivan W."/>
            <person name="Andreopoulos W.B."/>
            <person name="Clum A."/>
            <person name="Lindquist E."/>
            <person name="Daum C."/>
            <person name="Ramamoorthy G.K."/>
            <person name="Gryganskyi A."/>
            <person name="Culley D."/>
            <person name="Magnuson J.K."/>
            <person name="James T.Y."/>
            <person name="O'Malley M.A."/>
            <person name="Stajich J.E."/>
            <person name="Spatafora J.W."/>
            <person name="Visel A."/>
            <person name="Grigoriev I.V."/>
        </authorList>
    </citation>
    <scope>NUCLEOTIDE SEQUENCE [LARGE SCALE GENOMIC DNA]</scope>
    <source>
        <strain evidence="3 4">CBS 129021</strain>
    </source>
</reference>
<keyword evidence="1" id="KW-0812">Transmembrane</keyword>
<keyword evidence="1" id="KW-0472">Membrane</keyword>
<evidence type="ECO:0000313" key="4">
    <source>
        <dbReference type="Proteomes" id="UP000193689"/>
    </source>
</evidence>
<feature type="signal peptide" evidence="2">
    <location>
        <begin position="1"/>
        <end position="17"/>
    </location>
</feature>
<dbReference type="OrthoDB" id="194139at2759"/>
<evidence type="ECO:0008006" key="5">
    <source>
        <dbReference type="Google" id="ProtNLM"/>
    </source>
</evidence>
<feature type="chain" id="PRO_5012598581" description="Major facilitator superfamily domain-containing protein" evidence="2">
    <location>
        <begin position="18"/>
        <end position="194"/>
    </location>
</feature>
<keyword evidence="1" id="KW-1133">Transmembrane helix</keyword>
<dbReference type="AlphaFoldDB" id="A0A1Y2DP99"/>
<protein>
    <recommendedName>
        <fullName evidence="5">Major facilitator superfamily domain-containing protein</fullName>
    </recommendedName>
</protein>
<dbReference type="RefSeq" id="XP_040713226.1">
    <property type="nucleotide sequence ID" value="XM_040858647.1"/>
</dbReference>
<evidence type="ECO:0000313" key="3">
    <source>
        <dbReference type="EMBL" id="ORY60999.1"/>
    </source>
</evidence>
<dbReference type="GeneID" id="63774859"/>
<keyword evidence="2" id="KW-0732">Signal</keyword>
<evidence type="ECO:0000256" key="2">
    <source>
        <dbReference type="SAM" id="SignalP"/>
    </source>
</evidence>